<keyword evidence="4" id="KW-0788">Thiol protease</keyword>
<accession>A0AAJ3Z4P5</accession>
<dbReference type="GeneID" id="82856035"/>
<dbReference type="RefSeq" id="WP_128748487.1">
    <property type="nucleotide sequence ID" value="NZ_CP035233.1"/>
</dbReference>
<dbReference type="InterPro" id="IPR047194">
    <property type="entry name" value="CwlT-like_lysozyme"/>
</dbReference>
<dbReference type="PROSITE" id="PS51935">
    <property type="entry name" value="NLPC_P60"/>
    <property type="match status" value="1"/>
</dbReference>
<evidence type="ECO:0000313" key="7">
    <source>
        <dbReference type="EMBL" id="QAT68049.1"/>
    </source>
</evidence>
<dbReference type="InterPro" id="IPR051202">
    <property type="entry name" value="Peptidase_C40"/>
</dbReference>
<dbReference type="InterPro" id="IPR023346">
    <property type="entry name" value="Lysozyme-like_dom_sf"/>
</dbReference>
<protein>
    <submittedName>
        <fullName evidence="7">Lytic transglycosylase</fullName>
    </submittedName>
</protein>
<evidence type="ECO:0000256" key="4">
    <source>
        <dbReference type="ARBA" id="ARBA00022807"/>
    </source>
</evidence>
<proteinExistence type="inferred from homology"/>
<keyword evidence="7" id="KW-0614">Plasmid</keyword>
<feature type="domain" description="NlpC/P60" evidence="6">
    <location>
        <begin position="236"/>
        <end position="367"/>
    </location>
</feature>
<reference evidence="7 8" key="1">
    <citation type="submission" date="2019-01" db="EMBL/GenBank/DDBJ databases">
        <title>Genome sequence of Bacillus glycinifermentans SRCM103574.</title>
        <authorList>
            <person name="Kong H.-J."/>
            <person name="Jeong S.-Y."/>
            <person name="Jeong D.-Y."/>
        </authorList>
    </citation>
    <scope>NUCLEOTIDE SEQUENCE [LARGE SCALE GENOMIC DNA]</scope>
    <source>
        <strain evidence="7 8">SRCM103574</strain>
        <plasmid evidence="7 8">unnamed1</plasmid>
    </source>
</reference>
<keyword evidence="5" id="KW-0812">Transmembrane</keyword>
<dbReference type="Pfam" id="PF13702">
    <property type="entry name" value="Lysozyme_like"/>
    <property type="match status" value="1"/>
</dbReference>
<dbReference type="Gene3D" id="1.10.530.10">
    <property type="match status" value="1"/>
</dbReference>
<keyword evidence="5" id="KW-1133">Transmembrane helix</keyword>
<organism evidence="7 8">
    <name type="scientific">Bacillus glycinifermentans</name>
    <dbReference type="NCBI Taxonomy" id="1664069"/>
    <lineage>
        <taxon>Bacteria</taxon>
        <taxon>Bacillati</taxon>
        <taxon>Bacillota</taxon>
        <taxon>Bacilli</taxon>
        <taxon>Bacillales</taxon>
        <taxon>Bacillaceae</taxon>
        <taxon>Bacillus</taxon>
    </lineage>
</organism>
<dbReference type="Pfam" id="PF00877">
    <property type="entry name" value="NLPC_P60"/>
    <property type="match status" value="1"/>
</dbReference>
<evidence type="ECO:0000259" key="6">
    <source>
        <dbReference type="PROSITE" id="PS51935"/>
    </source>
</evidence>
<dbReference type="GO" id="GO:0006508">
    <property type="term" value="P:proteolysis"/>
    <property type="evidence" value="ECO:0007669"/>
    <property type="project" value="UniProtKB-KW"/>
</dbReference>
<dbReference type="PANTHER" id="PTHR47053:SF1">
    <property type="entry name" value="MUREIN DD-ENDOPEPTIDASE MEPH-RELATED"/>
    <property type="match status" value="1"/>
</dbReference>
<geneLocation type="plasmid" evidence="7 8">
    <name>unnamed1</name>
</geneLocation>
<keyword evidence="5" id="KW-0472">Membrane</keyword>
<dbReference type="EMBL" id="CP035233">
    <property type="protein sequence ID" value="QAT68049.1"/>
    <property type="molecule type" value="Genomic_DNA"/>
</dbReference>
<keyword evidence="2" id="KW-0645">Protease</keyword>
<dbReference type="InterPro" id="IPR038765">
    <property type="entry name" value="Papain-like_cys_pep_sf"/>
</dbReference>
<gene>
    <name evidence="7" type="ORF">EQZ20_24560</name>
</gene>
<evidence type="ECO:0000256" key="2">
    <source>
        <dbReference type="ARBA" id="ARBA00022670"/>
    </source>
</evidence>
<dbReference type="GO" id="GO:0008234">
    <property type="term" value="F:cysteine-type peptidase activity"/>
    <property type="evidence" value="ECO:0007669"/>
    <property type="project" value="UniProtKB-KW"/>
</dbReference>
<keyword evidence="3" id="KW-0378">Hydrolase</keyword>
<dbReference type="InterPro" id="IPR000064">
    <property type="entry name" value="NLP_P60_dom"/>
</dbReference>
<evidence type="ECO:0000256" key="3">
    <source>
        <dbReference type="ARBA" id="ARBA00022801"/>
    </source>
</evidence>
<dbReference type="SUPFAM" id="SSF53955">
    <property type="entry name" value="Lysozyme-like"/>
    <property type="match status" value="1"/>
</dbReference>
<name>A0AAJ3Z4P5_9BACI</name>
<dbReference type="AlphaFoldDB" id="A0AAJ3Z4P5"/>
<feature type="transmembrane region" description="Helical" evidence="5">
    <location>
        <begin position="25"/>
        <end position="52"/>
    </location>
</feature>
<dbReference type="CDD" id="cd16891">
    <property type="entry name" value="CwlT-like"/>
    <property type="match status" value="1"/>
</dbReference>
<evidence type="ECO:0000313" key="8">
    <source>
        <dbReference type="Proteomes" id="UP000288675"/>
    </source>
</evidence>
<evidence type="ECO:0000256" key="1">
    <source>
        <dbReference type="ARBA" id="ARBA00007074"/>
    </source>
</evidence>
<dbReference type="Proteomes" id="UP000288675">
    <property type="component" value="Plasmid unnamed1"/>
</dbReference>
<evidence type="ECO:0000256" key="5">
    <source>
        <dbReference type="SAM" id="Phobius"/>
    </source>
</evidence>
<dbReference type="Gene3D" id="3.90.1720.10">
    <property type="entry name" value="endopeptidase domain like (from Nostoc punctiforme)"/>
    <property type="match status" value="1"/>
</dbReference>
<dbReference type="PANTHER" id="PTHR47053">
    <property type="entry name" value="MUREIN DD-ENDOPEPTIDASE MEPH-RELATED"/>
    <property type="match status" value="1"/>
</dbReference>
<sequence length="369" mass="40230">MSRPVSELKEAANWLIKKKMQKKTLLFFLCSWAGIITILVGLILVFAIGIVASIDGSSSTSKGELTAMNISPEVEKYRSAVEKECKANGIPNLVDLILALIMQETGGTSLDVMQASESKGLPPNSITDPYESIKVGVANFASTYKAAQKAKKNVTETALQGYNFGSGYIGWAIKKDGGWTEENAAEFARIHSNGKKRSNGTWKYGDQLYVEHVMRYLKSNDGLVDDDSVKTIKNGNKVIEKAIKAGSAYIGKSRYVMGGGRNKLDIINGIFDCSSFVHYAFDQAGVSLGNVATTTTDTLVVQGKRVKYSEAKRGDLVFFDTYKVNGHVGIYLGNGQFLNCQNSYGVSVASMNNSYWKGHFNGVVVRIIK</sequence>
<dbReference type="SUPFAM" id="SSF54001">
    <property type="entry name" value="Cysteine proteinases"/>
    <property type="match status" value="1"/>
</dbReference>
<comment type="similarity">
    <text evidence="1">Belongs to the peptidase C40 family.</text>
</comment>